<dbReference type="EMBL" id="CP014243">
    <property type="protein sequence ID" value="AMD19463.1"/>
    <property type="molecule type" value="Genomic_DNA"/>
</dbReference>
<dbReference type="RefSeq" id="XP_017986459.1">
    <property type="nucleotide sequence ID" value="XM_018131653.1"/>
</dbReference>
<sequence length="257" mass="30053">MANLNFKTPMFKVKIQKPRNKKKKVINSRIMHDVASSENRNNTKGYYKCEGVNLYMTSAPPLKIPDPPKKLLNYLKIRRNDNINLKCTQGKLANVKEVAHSPKKRKKINEFMAYRSYYSRFSNGLIPQLELSRILADLWHENPEIKRTWELFSEQYNIEQPNKSFPDWLEEKYSAHYVLQEKQEVKELRKSNIQQPYVEDLYLNTASNDAELDNVYKFHGTCSADNVQYAGSDEGIFLNNLLSDADLFQILDEVSSF</sequence>
<dbReference type="PROSITE" id="PS51325">
    <property type="entry name" value="ALPHA_BOX"/>
    <property type="match status" value="1"/>
</dbReference>
<evidence type="ECO:0000256" key="2">
    <source>
        <dbReference type="ARBA" id="ARBA00023125"/>
    </source>
</evidence>
<gene>
    <name evidence="7" type="ORF">AW171_hschr31299</name>
    <name evidence="8" type="ORF">AW171_hschr31410</name>
</gene>
<dbReference type="RefSeq" id="XP_017986567.1">
    <property type="nucleotide sequence ID" value="XM_018131545.1"/>
</dbReference>
<keyword evidence="4 5" id="KW-0539">Nucleus</keyword>
<keyword evidence="3 5" id="KW-0804">Transcription</keyword>
<evidence type="ECO:0000256" key="1">
    <source>
        <dbReference type="ARBA" id="ARBA00023015"/>
    </source>
</evidence>
<name>A0A109UXU9_9SACH</name>
<evidence type="ECO:0000313" key="7">
    <source>
        <dbReference type="EMBL" id="AMD19463.1"/>
    </source>
</evidence>
<keyword evidence="1 5" id="KW-0805">Transcription regulation</keyword>
<evidence type="ECO:0000256" key="5">
    <source>
        <dbReference type="RuleBase" id="RU003516"/>
    </source>
</evidence>
<comment type="similarity">
    <text evidence="5">Belongs to the MATALPHA1 family.</text>
</comment>
<dbReference type="AlphaFoldDB" id="A0A109UXU9"/>
<comment type="subcellular location">
    <subcellularLocation>
        <location evidence="5">Nucleus</location>
    </subcellularLocation>
</comment>
<organism evidence="7 9">
    <name type="scientific">Eremothecium sinecaudum</name>
    <dbReference type="NCBI Taxonomy" id="45286"/>
    <lineage>
        <taxon>Eukaryota</taxon>
        <taxon>Fungi</taxon>
        <taxon>Dikarya</taxon>
        <taxon>Ascomycota</taxon>
        <taxon>Saccharomycotina</taxon>
        <taxon>Saccharomycetes</taxon>
        <taxon>Saccharomycetales</taxon>
        <taxon>Saccharomycetaceae</taxon>
        <taxon>Eremothecium</taxon>
    </lineage>
</organism>
<evidence type="ECO:0000259" key="6">
    <source>
        <dbReference type="PROSITE" id="PS51325"/>
    </source>
</evidence>
<protein>
    <submittedName>
        <fullName evidence="8">HCL580Wp</fullName>
    </submittedName>
    <submittedName>
        <fullName evidence="7">HCL688Cp</fullName>
    </submittedName>
</protein>
<dbReference type="Pfam" id="PF04769">
    <property type="entry name" value="MATalpha_HMGbox"/>
    <property type="match status" value="1"/>
</dbReference>
<dbReference type="GO" id="GO:0045895">
    <property type="term" value="P:positive regulation of mating-type specific transcription, DNA-templated"/>
    <property type="evidence" value="ECO:0007669"/>
    <property type="project" value="InterPro"/>
</dbReference>
<evidence type="ECO:0000313" key="9">
    <source>
        <dbReference type="Proteomes" id="UP000243052"/>
    </source>
</evidence>
<proteinExistence type="inferred from homology"/>
<dbReference type="InterPro" id="IPR006856">
    <property type="entry name" value="MATalpha_HMGbox"/>
</dbReference>
<keyword evidence="9" id="KW-1185">Reference proteome</keyword>
<dbReference type="GO" id="GO:0008301">
    <property type="term" value="F:DNA binding, bending"/>
    <property type="evidence" value="ECO:0007669"/>
    <property type="project" value="InterPro"/>
</dbReference>
<evidence type="ECO:0000256" key="4">
    <source>
        <dbReference type="ARBA" id="ARBA00023242"/>
    </source>
</evidence>
<evidence type="ECO:0000313" key="8">
    <source>
        <dbReference type="EMBL" id="AMD19571.1"/>
    </source>
</evidence>
<dbReference type="GeneID" id="28722775"/>
<dbReference type="STRING" id="45286.A0A109UXU9"/>
<dbReference type="Proteomes" id="UP000243052">
    <property type="component" value="Chromosome iii"/>
</dbReference>
<dbReference type="OrthoDB" id="5398665at2759"/>
<evidence type="ECO:0000256" key="3">
    <source>
        <dbReference type="ARBA" id="ARBA00023163"/>
    </source>
</evidence>
<feature type="domain" description="Alpha box" evidence="6">
    <location>
        <begin position="103"/>
        <end position="160"/>
    </location>
</feature>
<accession>A0A109UXU9</accession>
<reference evidence="7 9" key="1">
    <citation type="submission" date="2016-01" db="EMBL/GenBank/DDBJ databases">
        <title>Genome sequence of the yeast Holleya sinecauda.</title>
        <authorList>
            <person name="Dietrich F.S."/>
        </authorList>
    </citation>
    <scope>NUCLEOTIDE SEQUENCE [LARGE SCALE GENOMIC DNA]</scope>
    <source>
        <strain evidence="7 9">ATCC 58844</strain>
    </source>
</reference>
<dbReference type="GeneID" id="28722665"/>
<dbReference type="EMBL" id="CP014243">
    <property type="protein sequence ID" value="AMD19571.1"/>
    <property type="molecule type" value="Genomic_DNA"/>
</dbReference>
<dbReference type="GO" id="GO:0005634">
    <property type="term" value="C:nucleus"/>
    <property type="evidence" value="ECO:0007669"/>
    <property type="project" value="UniProtKB-SubCell"/>
</dbReference>
<keyword evidence="2 5" id="KW-0238">DNA-binding</keyword>